<comment type="pathway">
    <text evidence="3 15">Cofactor biosynthesis; riboflavin biosynthesis; 5-amino-6-(D-ribitylamino)uracil from GTP: step 3/4.</text>
</comment>
<evidence type="ECO:0000313" key="21">
    <source>
        <dbReference type="Proteomes" id="UP000252254"/>
    </source>
</evidence>
<evidence type="ECO:0000256" key="3">
    <source>
        <dbReference type="ARBA" id="ARBA00004910"/>
    </source>
</evidence>
<dbReference type="NCBIfam" id="TIGR00326">
    <property type="entry name" value="eubact_ribD"/>
    <property type="match status" value="1"/>
</dbReference>
<dbReference type="GO" id="GO:0008835">
    <property type="term" value="F:diaminohydroxyphosphoribosylaminopyrimidine deaminase activity"/>
    <property type="evidence" value="ECO:0007669"/>
    <property type="project" value="UniProtKB-EC"/>
</dbReference>
<dbReference type="STRING" id="200904.GCA_900168775_03319"/>
<dbReference type="InterPro" id="IPR011549">
    <property type="entry name" value="RibD_C"/>
</dbReference>
<dbReference type="PROSITE" id="PS00903">
    <property type="entry name" value="CYT_DCMP_DEAMINASES_1"/>
    <property type="match status" value="1"/>
</dbReference>
<dbReference type="GO" id="GO:0009231">
    <property type="term" value="P:riboflavin biosynthetic process"/>
    <property type="evidence" value="ECO:0007669"/>
    <property type="project" value="UniProtKB-UniPathway"/>
</dbReference>
<dbReference type="RefSeq" id="WP_113867831.1">
    <property type="nucleotide sequence ID" value="NZ_BAABQN010000011.1"/>
</dbReference>
<evidence type="ECO:0000256" key="14">
    <source>
        <dbReference type="ARBA" id="ARBA00049886"/>
    </source>
</evidence>
<feature type="active site" description="Proton donor" evidence="16">
    <location>
        <position position="52"/>
    </location>
</feature>
<evidence type="ECO:0000259" key="19">
    <source>
        <dbReference type="PROSITE" id="PS51747"/>
    </source>
</evidence>
<name>A0A366EEA0_9BACI</name>
<dbReference type="InterPro" id="IPR016193">
    <property type="entry name" value="Cytidine_deaminase-like"/>
</dbReference>
<evidence type="ECO:0000256" key="2">
    <source>
        <dbReference type="ARBA" id="ARBA00004882"/>
    </source>
</evidence>
<evidence type="ECO:0000256" key="4">
    <source>
        <dbReference type="ARBA" id="ARBA00005259"/>
    </source>
</evidence>
<evidence type="ECO:0000256" key="10">
    <source>
        <dbReference type="ARBA" id="ARBA00022857"/>
    </source>
</evidence>
<comment type="similarity">
    <text evidence="4 15">In the N-terminal section; belongs to the cytidine and deoxycytidylate deaminase family.</text>
</comment>
<feature type="domain" description="CMP/dCMP-type deaminase" evidence="19">
    <location>
        <begin position="1"/>
        <end position="123"/>
    </location>
</feature>
<feature type="binding site" evidence="17">
    <location>
        <position position="170"/>
    </location>
    <ligand>
        <name>NADP(+)</name>
        <dbReference type="ChEBI" id="CHEBI:58349"/>
    </ligand>
</feature>
<evidence type="ECO:0000256" key="9">
    <source>
        <dbReference type="ARBA" id="ARBA00022833"/>
    </source>
</evidence>
<feature type="binding site" evidence="17">
    <location>
        <position position="184"/>
    </location>
    <ligand>
        <name>substrate</name>
    </ligand>
</feature>
<organism evidence="20 21">
    <name type="scientific">Paraliobacillus ryukyuensis</name>
    <dbReference type="NCBI Taxonomy" id="200904"/>
    <lineage>
        <taxon>Bacteria</taxon>
        <taxon>Bacillati</taxon>
        <taxon>Bacillota</taxon>
        <taxon>Bacilli</taxon>
        <taxon>Bacillales</taxon>
        <taxon>Bacillaceae</taxon>
        <taxon>Paraliobacillus</taxon>
    </lineage>
</organism>
<dbReference type="GO" id="GO:0008270">
    <property type="term" value="F:zinc ion binding"/>
    <property type="evidence" value="ECO:0007669"/>
    <property type="project" value="InterPro"/>
</dbReference>
<accession>A0A366EEA0</accession>
<evidence type="ECO:0000256" key="12">
    <source>
        <dbReference type="ARBA" id="ARBA00023268"/>
    </source>
</evidence>
<dbReference type="EC" id="3.5.4.26" evidence="15"/>
<dbReference type="EC" id="1.1.1.193" evidence="15"/>
<comment type="similarity">
    <text evidence="5 15">In the C-terminal section; belongs to the HTP reductase family.</text>
</comment>
<dbReference type="NCBIfam" id="TIGR00227">
    <property type="entry name" value="ribD_Cterm"/>
    <property type="match status" value="1"/>
</dbReference>
<dbReference type="InterPro" id="IPR004794">
    <property type="entry name" value="Eubact_RibD"/>
</dbReference>
<dbReference type="InterPro" id="IPR002734">
    <property type="entry name" value="RibDG_C"/>
</dbReference>
<dbReference type="InterPro" id="IPR050765">
    <property type="entry name" value="Riboflavin_Biosynth_HTPR"/>
</dbReference>
<dbReference type="FunFam" id="3.40.140.10:FF:000025">
    <property type="entry name" value="Riboflavin biosynthesis protein RibD"/>
    <property type="match status" value="1"/>
</dbReference>
<feature type="binding site" evidence="17">
    <location>
        <position position="204"/>
    </location>
    <ligand>
        <name>substrate</name>
    </ligand>
</feature>
<dbReference type="GO" id="GO:0050661">
    <property type="term" value="F:NADP binding"/>
    <property type="evidence" value="ECO:0007669"/>
    <property type="project" value="InterPro"/>
</dbReference>
<feature type="binding site" evidence="17">
    <location>
        <position position="200"/>
    </location>
    <ligand>
        <name>NADP(+)</name>
        <dbReference type="ChEBI" id="CHEBI:58349"/>
    </ligand>
</feature>
<dbReference type="SUPFAM" id="SSF53597">
    <property type="entry name" value="Dihydrofolate reductase-like"/>
    <property type="match status" value="1"/>
</dbReference>
<protein>
    <recommendedName>
        <fullName evidence="15">Riboflavin biosynthesis protein RibD</fullName>
    </recommendedName>
    <domain>
        <recommendedName>
            <fullName evidence="15">Diaminohydroxyphosphoribosylaminopyrimidine deaminase</fullName>
            <shortName evidence="15">DRAP deaminase</shortName>
            <ecNumber evidence="15">3.5.4.26</ecNumber>
        </recommendedName>
        <alternativeName>
            <fullName evidence="15">Riboflavin-specific deaminase</fullName>
        </alternativeName>
    </domain>
    <domain>
        <recommendedName>
            <fullName evidence="15">5-amino-6-(5-phosphoribosylamino)uracil reductase</fullName>
            <ecNumber evidence="15">1.1.1.193</ecNumber>
        </recommendedName>
        <alternativeName>
            <fullName evidence="15">HTP reductase</fullName>
        </alternativeName>
    </domain>
</protein>
<dbReference type="InterPro" id="IPR002125">
    <property type="entry name" value="CMP_dCMP_dom"/>
</dbReference>
<dbReference type="PANTHER" id="PTHR38011:SF7">
    <property type="entry name" value="2,5-DIAMINO-6-RIBOSYLAMINO-4(3H)-PYRIMIDINONE 5'-PHOSPHATE REDUCTASE"/>
    <property type="match status" value="1"/>
</dbReference>
<feature type="binding site" evidence="18">
    <location>
        <position position="50"/>
    </location>
    <ligand>
        <name>Zn(2+)</name>
        <dbReference type="ChEBI" id="CHEBI:29105"/>
        <note>catalytic</note>
    </ligand>
</feature>
<feature type="binding site" evidence="17">
    <location>
        <position position="207"/>
    </location>
    <ligand>
        <name>substrate</name>
    </ligand>
</feature>
<comment type="cofactor">
    <cofactor evidence="15 18">
        <name>Zn(2+)</name>
        <dbReference type="ChEBI" id="CHEBI:29105"/>
    </cofactor>
    <text evidence="15 18">Binds 1 zinc ion.</text>
</comment>
<sequence>MTKEEYMNIALTLAKSTIGQTSPNPSVGAVVVKDGRIVGMGSHLRAGLAHAEVIAIEQAGDDAIGADVYVTLEPCSHHGKTPPCADLLIEHQVKRVYIACVDPNPSVAGEGIKKLKQAGIEVEVGIREAEALAINKSFFFYMQHKRPYVTLKAAMTLDGKTATKTGDSKWITGEAARKDVHKQRAIHDAIMVGVNTVQQDNPQLTTRLPQGGKNPIRIILDTQLSINQASNVLQDKEAPTWIVCGSKVNVEAFANAFPHITVLQQSTPTIRLPELLDKLGELDIQSLYVEGGSTVHGSFVKENLFQACHWYIAPTLLGGIDAKTVVGGRSPENMIDATQLTIASMEQIGSDIKVIAYPKQEVE</sequence>
<evidence type="ECO:0000256" key="17">
    <source>
        <dbReference type="PIRSR" id="PIRSR006769-2"/>
    </source>
</evidence>
<comment type="caution">
    <text evidence="20">The sequence shown here is derived from an EMBL/GenBank/DDBJ whole genome shotgun (WGS) entry which is preliminary data.</text>
</comment>
<comment type="function">
    <text evidence="1 15">Converts 2,5-diamino-6-(ribosylamino)-4(3h)-pyrimidinone 5'-phosphate into 5-amino-6-(ribosylamino)-2,4(1h,3h)-pyrimidinedione 5'-phosphate.</text>
</comment>
<evidence type="ECO:0000256" key="16">
    <source>
        <dbReference type="PIRSR" id="PIRSR006769-1"/>
    </source>
</evidence>
<dbReference type="EMBL" id="QNRI01000003">
    <property type="protein sequence ID" value="RBO99738.1"/>
    <property type="molecule type" value="Genomic_DNA"/>
</dbReference>
<dbReference type="PROSITE" id="PS51747">
    <property type="entry name" value="CYT_DCMP_DEAMINASES_2"/>
    <property type="match status" value="1"/>
</dbReference>
<keyword evidence="7 15" id="KW-0479">Metal-binding</keyword>
<dbReference type="Pfam" id="PF01872">
    <property type="entry name" value="RibD_C"/>
    <property type="match status" value="1"/>
</dbReference>
<dbReference type="InterPro" id="IPR024072">
    <property type="entry name" value="DHFR-like_dom_sf"/>
</dbReference>
<dbReference type="AlphaFoldDB" id="A0A366EEA0"/>
<feature type="binding site" evidence="18">
    <location>
        <position position="75"/>
    </location>
    <ligand>
        <name>Zn(2+)</name>
        <dbReference type="ChEBI" id="CHEBI:29105"/>
        <note>catalytic</note>
    </ligand>
</feature>
<dbReference type="PANTHER" id="PTHR38011">
    <property type="entry name" value="DIHYDROFOLATE REDUCTASE FAMILY PROTEIN (AFU_ORTHOLOGUE AFUA_8G06820)"/>
    <property type="match status" value="1"/>
</dbReference>
<evidence type="ECO:0000256" key="8">
    <source>
        <dbReference type="ARBA" id="ARBA00022801"/>
    </source>
</evidence>
<dbReference type="InterPro" id="IPR016192">
    <property type="entry name" value="APOBEC/CMP_deaminase_Zn-bd"/>
</dbReference>
<proteinExistence type="inferred from homology"/>
<evidence type="ECO:0000256" key="18">
    <source>
        <dbReference type="PIRSR" id="PIRSR006769-3"/>
    </source>
</evidence>
<keyword evidence="12" id="KW-0511">Multifunctional enzyme</keyword>
<evidence type="ECO:0000256" key="13">
    <source>
        <dbReference type="ARBA" id="ARBA00049861"/>
    </source>
</evidence>
<dbReference type="Proteomes" id="UP000252254">
    <property type="component" value="Unassembled WGS sequence"/>
</dbReference>
<dbReference type="Gene3D" id="3.40.430.10">
    <property type="entry name" value="Dihydrofolate Reductase, subunit A"/>
    <property type="match status" value="1"/>
</dbReference>
<feature type="binding site" evidence="17">
    <location>
        <position position="196"/>
    </location>
    <ligand>
        <name>NADP(+)</name>
        <dbReference type="ChEBI" id="CHEBI:58349"/>
    </ligand>
</feature>
<comment type="catalytic activity">
    <reaction evidence="14 15">
        <text>2,5-diamino-6-hydroxy-4-(5-phosphoribosylamino)-pyrimidine + H2O + H(+) = 5-amino-6-(5-phospho-D-ribosylamino)uracil + NH4(+)</text>
        <dbReference type="Rhea" id="RHEA:21868"/>
        <dbReference type="ChEBI" id="CHEBI:15377"/>
        <dbReference type="ChEBI" id="CHEBI:15378"/>
        <dbReference type="ChEBI" id="CHEBI:28938"/>
        <dbReference type="ChEBI" id="CHEBI:58453"/>
        <dbReference type="ChEBI" id="CHEBI:58614"/>
        <dbReference type="EC" id="3.5.4.26"/>
    </reaction>
</comment>
<feature type="binding site" evidence="17">
    <location>
        <position position="168"/>
    </location>
    <ligand>
        <name>substrate</name>
    </ligand>
</feature>
<dbReference type="CDD" id="cd01284">
    <property type="entry name" value="Riboflavin_deaminase-reductase"/>
    <property type="match status" value="1"/>
</dbReference>
<keyword evidence="9 15" id="KW-0862">Zinc</keyword>
<feature type="binding site" evidence="17">
    <location>
        <position position="222"/>
    </location>
    <ligand>
        <name>NADP(+)</name>
        <dbReference type="ChEBI" id="CHEBI:58349"/>
    </ligand>
</feature>
<feature type="binding site" evidence="17">
    <location>
        <position position="154"/>
    </location>
    <ligand>
        <name>NADP(+)</name>
        <dbReference type="ChEBI" id="CHEBI:58349"/>
    </ligand>
</feature>
<dbReference type="SUPFAM" id="SSF53927">
    <property type="entry name" value="Cytidine deaminase-like"/>
    <property type="match status" value="1"/>
</dbReference>
<evidence type="ECO:0000256" key="15">
    <source>
        <dbReference type="PIRNR" id="PIRNR006769"/>
    </source>
</evidence>
<keyword evidence="6 15" id="KW-0686">Riboflavin biosynthesis</keyword>
<dbReference type="GO" id="GO:0008703">
    <property type="term" value="F:5-amino-6-(5-phosphoribosylamino)uracil reductase activity"/>
    <property type="evidence" value="ECO:0007669"/>
    <property type="project" value="UniProtKB-EC"/>
</dbReference>
<feature type="binding site" evidence="18">
    <location>
        <position position="84"/>
    </location>
    <ligand>
        <name>Zn(2+)</name>
        <dbReference type="ChEBI" id="CHEBI:29105"/>
        <note>catalytic</note>
    </ligand>
</feature>
<evidence type="ECO:0000256" key="1">
    <source>
        <dbReference type="ARBA" id="ARBA00002151"/>
    </source>
</evidence>
<keyword evidence="21" id="KW-1185">Reference proteome</keyword>
<dbReference type="OrthoDB" id="9800865at2"/>
<feature type="binding site" evidence="17">
    <location>
        <position position="290"/>
    </location>
    <ligand>
        <name>substrate</name>
    </ligand>
</feature>
<gene>
    <name evidence="20" type="ORF">DES48_10363</name>
</gene>
<evidence type="ECO:0000256" key="6">
    <source>
        <dbReference type="ARBA" id="ARBA00022619"/>
    </source>
</evidence>
<keyword evidence="11 15" id="KW-0560">Oxidoreductase</keyword>
<evidence type="ECO:0000256" key="5">
    <source>
        <dbReference type="ARBA" id="ARBA00007417"/>
    </source>
</evidence>
<feature type="binding site" evidence="17">
    <location>
        <begin position="292"/>
        <end position="298"/>
    </location>
    <ligand>
        <name>NADP(+)</name>
        <dbReference type="ChEBI" id="CHEBI:58349"/>
    </ligand>
</feature>
<keyword evidence="10 15" id="KW-0521">NADP</keyword>
<evidence type="ECO:0000256" key="11">
    <source>
        <dbReference type="ARBA" id="ARBA00023002"/>
    </source>
</evidence>
<dbReference type="Pfam" id="PF00383">
    <property type="entry name" value="dCMP_cyt_deam_1"/>
    <property type="match status" value="1"/>
</dbReference>
<comment type="pathway">
    <text evidence="2 15">Cofactor biosynthesis; riboflavin biosynthesis; 5-amino-6-(D-ribitylamino)uracil from GTP: step 2/4.</text>
</comment>
<reference evidence="20 21" key="1">
    <citation type="submission" date="2018-06" db="EMBL/GenBank/DDBJ databases">
        <title>Genomic Encyclopedia of Type Strains, Phase IV (KMG-IV): sequencing the most valuable type-strain genomes for metagenomic binning, comparative biology and taxonomic classification.</title>
        <authorList>
            <person name="Goeker M."/>
        </authorList>
    </citation>
    <scope>NUCLEOTIDE SEQUENCE [LARGE SCALE GENOMIC DNA]</scope>
    <source>
        <strain evidence="20 21">DSM 15140</strain>
    </source>
</reference>
<dbReference type="UniPathway" id="UPA00275">
    <property type="reaction ID" value="UER00401"/>
</dbReference>
<dbReference type="Gene3D" id="3.40.140.10">
    <property type="entry name" value="Cytidine Deaminase, domain 2"/>
    <property type="match status" value="1"/>
</dbReference>
<evidence type="ECO:0000256" key="7">
    <source>
        <dbReference type="ARBA" id="ARBA00022723"/>
    </source>
</evidence>
<dbReference type="PIRSF" id="PIRSF006769">
    <property type="entry name" value="RibD"/>
    <property type="match status" value="1"/>
</dbReference>
<evidence type="ECO:0000313" key="20">
    <source>
        <dbReference type="EMBL" id="RBO99738.1"/>
    </source>
</evidence>
<comment type="catalytic activity">
    <reaction evidence="13 15">
        <text>5-amino-6-(5-phospho-D-ribitylamino)uracil + NADP(+) = 5-amino-6-(5-phospho-D-ribosylamino)uracil + NADPH + H(+)</text>
        <dbReference type="Rhea" id="RHEA:17845"/>
        <dbReference type="ChEBI" id="CHEBI:15378"/>
        <dbReference type="ChEBI" id="CHEBI:57783"/>
        <dbReference type="ChEBI" id="CHEBI:58349"/>
        <dbReference type="ChEBI" id="CHEBI:58421"/>
        <dbReference type="ChEBI" id="CHEBI:58453"/>
        <dbReference type="EC" id="1.1.1.193"/>
    </reaction>
</comment>
<keyword evidence="8 15" id="KW-0378">Hydrolase</keyword>